<keyword evidence="2" id="KW-1185">Reference proteome</keyword>
<gene>
    <name evidence="1" type="ORF">UCREL1_7693</name>
</gene>
<evidence type="ECO:0000313" key="1">
    <source>
        <dbReference type="EMBL" id="EMR65333.1"/>
    </source>
</evidence>
<protein>
    <submittedName>
        <fullName evidence="1">Uncharacterized protein</fullName>
    </submittedName>
</protein>
<name>M7SLR5_EUTLA</name>
<sequence>MPFLRADAPANVPDCETLEYLLGERNGADDITKTTRTLQQLSLQERSKTGLLCLGKRTVDIDGDPYAILPVWAGNVGHPHDERMFEIIEPLLKQLDQYVVDSTVIECTAQLQSLLGSVRNSPIESLATDFSDDGKYSTTHEYAKECTVYFKMGSLSVRIIQLNDVDKSVPASYKQSMRVKGSEKAVRDAFQEAPMPVATQKYAMAIKMEAMEKKVPEEKSHQKKFLEHLRATVQEHYWTKLSSADRDELIITATSGTAETLKPYLEDLEAHWPKRWNNSYYDRDYYHQYTRDTSVADSVWATIEEDVFIVIDRNRETIFASVQNLSQHLFGQAATDLLARVIDLWSWFTPLASPESQRHVVDNYIRKLHPELDMSKATLGQLANAKMCMVHYGTWAPMPGDKSGRSVKRTGDTLFKRTFTDVGHCEDLFPDFYKSVMGITGSIIRFLMERLDPTHFQECRDIFSNLEDDRRVPHAEEADANFLTMFALGINPYTQRHVDGNDVAGGLAGLVTVGSYSGE</sequence>
<dbReference type="AlphaFoldDB" id="M7SLR5"/>
<dbReference type="KEGG" id="ela:UCREL1_7693"/>
<organism evidence="1 2">
    <name type="scientific">Eutypa lata (strain UCR-EL1)</name>
    <name type="common">Grapevine dieback disease fungus</name>
    <name type="synonym">Eutypa armeniacae</name>
    <dbReference type="NCBI Taxonomy" id="1287681"/>
    <lineage>
        <taxon>Eukaryota</taxon>
        <taxon>Fungi</taxon>
        <taxon>Dikarya</taxon>
        <taxon>Ascomycota</taxon>
        <taxon>Pezizomycotina</taxon>
        <taxon>Sordariomycetes</taxon>
        <taxon>Xylariomycetidae</taxon>
        <taxon>Xylariales</taxon>
        <taxon>Diatrypaceae</taxon>
        <taxon>Eutypa</taxon>
    </lineage>
</organism>
<reference evidence="2" key="1">
    <citation type="journal article" date="2013" name="Genome Announc.">
        <title>Draft genome sequence of the grapevine dieback fungus Eutypa lata UCR-EL1.</title>
        <authorList>
            <person name="Blanco-Ulate B."/>
            <person name="Rolshausen P.E."/>
            <person name="Cantu D."/>
        </authorList>
    </citation>
    <scope>NUCLEOTIDE SEQUENCE [LARGE SCALE GENOMIC DNA]</scope>
    <source>
        <strain evidence="2">UCR-EL1</strain>
    </source>
</reference>
<dbReference type="Proteomes" id="UP000012174">
    <property type="component" value="Unassembled WGS sequence"/>
</dbReference>
<dbReference type="OrthoDB" id="2094832at2759"/>
<dbReference type="EMBL" id="KB706887">
    <property type="protein sequence ID" value="EMR65333.1"/>
    <property type="molecule type" value="Genomic_DNA"/>
</dbReference>
<proteinExistence type="predicted"/>
<accession>M7SLR5</accession>
<evidence type="ECO:0000313" key="2">
    <source>
        <dbReference type="Proteomes" id="UP000012174"/>
    </source>
</evidence>
<dbReference type="HOGENOM" id="CLU_030580_0_0_1"/>